<evidence type="ECO:0000313" key="2">
    <source>
        <dbReference type="EMBL" id="TCV10435.1"/>
    </source>
</evidence>
<dbReference type="InterPro" id="IPR013766">
    <property type="entry name" value="Thioredoxin_domain"/>
</dbReference>
<keyword evidence="2" id="KW-0413">Isomerase</keyword>
<dbReference type="PANTHER" id="PTHR42852:SF13">
    <property type="entry name" value="PROTEIN DIPZ"/>
    <property type="match status" value="1"/>
</dbReference>
<comment type="caution">
    <text evidence="2">The sequence shown here is derived from an EMBL/GenBank/DDBJ whole genome shotgun (WGS) entry which is preliminary data.</text>
</comment>
<reference evidence="2 3" key="1">
    <citation type="submission" date="2019-03" db="EMBL/GenBank/DDBJ databases">
        <title>Genomic Encyclopedia of Type Strains, Phase IV (KMG-IV): sequencing the most valuable type-strain genomes for metagenomic binning, comparative biology and taxonomic classification.</title>
        <authorList>
            <person name="Goeker M."/>
        </authorList>
    </citation>
    <scope>NUCLEOTIDE SEQUENCE [LARGE SCALE GENOMIC DNA]</scope>
    <source>
        <strain evidence="2 3">DSM 22362</strain>
    </source>
</reference>
<dbReference type="SUPFAM" id="SSF52833">
    <property type="entry name" value="Thioredoxin-like"/>
    <property type="match status" value="1"/>
</dbReference>
<dbReference type="RefSeq" id="WP_132778246.1">
    <property type="nucleotide sequence ID" value="NZ_SMBZ01000033.1"/>
</dbReference>
<evidence type="ECO:0000259" key="1">
    <source>
        <dbReference type="PROSITE" id="PS51352"/>
    </source>
</evidence>
<name>A0A4V6P306_9SPHI</name>
<feature type="domain" description="Thioredoxin" evidence="1">
    <location>
        <begin position="141"/>
        <end position="296"/>
    </location>
</feature>
<accession>A0A4V6P306</accession>
<dbReference type="EMBL" id="SMBZ01000033">
    <property type="protein sequence ID" value="TCV10435.1"/>
    <property type="molecule type" value="Genomic_DNA"/>
</dbReference>
<dbReference type="Pfam" id="PF13905">
    <property type="entry name" value="Thioredoxin_8"/>
    <property type="match status" value="1"/>
</dbReference>
<dbReference type="InterPro" id="IPR012336">
    <property type="entry name" value="Thioredoxin-like_fold"/>
</dbReference>
<dbReference type="PANTHER" id="PTHR42852">
    <property type="entry name" value="THIOL:DISULFIDE INTERCHANGE PROTEIN DSBE"/>
    <property type="match status" value="1"/>
</dbReference>
<sequence>MKNFYKAATFLSKNVVRKNNVCATIRRIKDCEMQNTNVSDREILSKSGHLESYTQYLAKLIYHIQLDRVSIKESAMSRKIILPNNCKDYISDIPRYSNKRNSYSTTVPTTLLSIILFTLTNLININIVNGQSENDYLHQTLKVGESIPNEIWTNENKVLNLPDQNSTVTLMDYKHKELIILDFWTSWCSSCLKSFDKLNSIQRNFNDKIQILLINPSNSKDDKNRIQYIFDKQAENISGNFIIPTIYKDEIFTNLFKPKVYPHLVWLSSSGEILAITDSSELTKDRVMSFMKGKGGGDE</sequence>
<dbReference type="AlphaFoldDB" id="A0A4V6P306"/>
<organism evidence="2 3">
    <name type="scientific">Sphingobacterium alimentarium</name>
    <dbReference type="NCBI Taxonomy" id="797292"/>
    <lineage>
        <taxon>Bacteria</taxon>
        <taxon>Pseudomonadati</taxon>
        <taxon>Bacteroidota</taxon>
        <taxon>Sphingobacteriia</taxon>
        <taxon>Sphingobacteriales</taxon>
        <taxon>Sphingobacteriaceae</taxon>
        <taxon>Sphingobacterium</taxon>
    </lineage>
</organism>
<dbReference type="PROSITE" id="PS51352">
    <property type="entry name" value="THIOREDOXIN_2"/>
    <property type="match status" value="1"/>
</dbReference>
<evidence type="ECO:0000313" key="3">
    <source>
        <dbReference type="Proteomes" id="UP000295197"/>
    </source>
</evidence>
<dbReference type="OrthoDB" id="793244at2"/>
<keyword evidence="3" id="KW-1185">Reference proteome</keyword>
<dbReference type="InterPro" id="IPR050553">
    <property type="entry name" value="Thioredoxin_ResA/DsbE_sf"/>
</dbReference>
<proteinExistence type="predicted"/>
<dbReference type="InterPro" id="IPR036249">
    <property type="entry name" value="Thioredoxin-like_sf"/>
</dbReference>
<dbReference type="Gene3D" id="3.40.30.10">
    <property type="entry name" value="Glutaredoxin"/>
    <property type="match status" value="1"/>
</dbReference>
<gene>
    <name evidence="2" type="ORF">EDC17_10338</name>
</gene>
<dbReference type="GO" id="GO:0016853">
    <property type="term" value="F:isomerase activity"/>
    <property type="evidence" value="ECO:0007669"/>
    <property type="project" value="UniProtKB-KW"/>
</dbReference>
<protein>
    <submittedName>
        <fullName evidence="2">Thiol-disulfide isomerase/thioredoxin</fullName>
    </submittedName>
</protein>
<dbReference type="Proteomes" id="UP000295197">
    <property type="component" value="Unassembled WGS sequence"/>
</dbReference>